<dbReference type="InterPro" id="IPR013123">
    <property type="entry name" value="SpoU_subst-bd"/>
</dbReference>
<dbReference type="InterPro" id="IPR051259">
    <property type="entry name" value="rRNA_Methyltransferase"/>
</dbReference>
<dbReference type="Pfam" id="PF00588">
    <property type="entry name" value="SpoU_methylase"/>
    <property type="match status" value="1"/>
</dbReference>
<evidence type="ECO:0000256" key="1">
    <source>
        <dbReference type="ARBA" id="ARBA00007228"/>
    </source>
</evidence>
<dbReference type="InterPro" id="IPR029028">
    <property type="entry name" value="Alpha/beta_knot_MTases"/>
</dbReference>
<dbReference type="SUPFAM" id="SSF75217">
    <property type="entry name" value="alpha/beta knot"/>
    <property type="match status" value="1"/>
</dbReference>
<dbReference type="CDD" id="cd18095">
    <property type="entry name" value="SpoU-like_rRNA-MTase"/>
    <property type="match status" value="1"/>
</dbReference>
<dbReference type="InterPro" id="IPR053888">
    <property type="entry name" value="MRM3-like_sub_bind"/>
</dbReference>
<dbReference type="PANTHER" id="PTHR43191">
    <property type="entry name" value="RRNA METHYLTRANSFERASE 3"/>
    <property type="match status" value="1"/>
</dbReference>
<dbReference type="Gene3D" id="3.30.1330.30">
    <property type="match status" value="1"/>
</dbReference>
<evidence type="ECO:0000313" key="6">
    <source>
        <dbReference type="Proteomes" id="UP000243819"/>
    </source>
</evidence>
<dbReference type="InterPro" id="IPR001537">
    <property type="entry name" value="SpoU_MeTrfase"/>
</dbReference>
<organism evidence="5 6">
    <name type="scientific">Anaerobranca gottschalkii DSM 13577</name>
    <dbReference type="NCBI Taxonomy" id="1120990"/>
    <lineage>
        <taxon>Bacteria</taxon>
        <taxon>Bacillati</taxon>
        <taxon>Bacillota</taxon>
        <taxon>Clostridia</taxon>
        <taxon>Eubacteriales</taxon>
        <taxon>Proteinivoracaceae</taxon>
        <taxon>Anaerobranca</taxon>
    </lineage>
</organism>
<dbReference type="InterPro" id="IPR029064">
    <property type="entry name" value="Ribosomal_eL30-like_sf"/>
</dbReference>
<dbReference type="SMART" id="SM00967">
    <property type="entry name" value="SpoU_sub_bind"/>
    <property type="match status" value="1"/>
</dbReference>
<sequence>MVLITSIENKIVKEILEIKRKGKKSKSPLLFFEGYRLVEDILKSGAKVEKLIIREGDLGKYRHIIQDKNYVIVTDKVFKEISGTVNSQGIGLLAYKPLPPELNLGTLALAVDGVQDPGNLGTIIRTAVAAGVNSLFLLKGTVDLYNEKVLRSTMGALYKIPIYLDMEIEDLKEIIDKYSLTPVKTSVHGEYLYNSIPKGKYLVFVGNEGNGLSQRVENLPGITVKIPLYGDIESLNVAVATGIVLYGIRG</sequence>
<feature type="domain" description="RNA 2-O ribose methyltransferase substrate binding" evidence="4">
    <location>
        <begin position="31"/>
        <end position="100"/>
    </location>
</feature>
<dbReference type="EMBL" id="FOIF01000006">
    <property type="protein sequence ID" value="SES76276.1"/>
    <property type="molecule type" value="Genomic_DNA"/>
</dbReference>
<keyword evidence="3 5" id="KW-0808">Transferase</keyword>
<evidence type="ECO:0000313" key="5">
    <source>
        <dbReference type="EMBL" id="SES76276.1"/>
    </source>
</evidence>
<dbReference type="STRING" id="1120990.SAMN03080614_100665"/>
<dbReference type="InterPro" id="IPR029026">
    <property type="entry name" value="tRNA_m1G_MTases_N"/>
</dbReference>
<accession>A0A1H9Z5Y2</accession>
<dbReference type="Pfam" id="PF22435">
    <property type="entry name" value="MRM3-like_sub_bind"/>
    <property type="match status" value="1"/>
</dbReference>
<dbReference type="GO" id="GO:0008173">
    <property type="term" value="F:RNA methyltransferase activity"/>
    <property type="evidence" value="ECO:0007669"/>
    <property type="project" value="InterPro"/>
</dbReference>
<dbReference type="GO" id="GO:0032259">
    <property type="term" value="P:methylation"/>
    <property type="evidence" value="ECO:0007669"/>
    <property type="project" value="UniProtKB-KW"/>
</dbReference>
<keyword evidence="6" id="KW-1185">Reference proteome</keyword>
<evidence type="ECO:0000256" key="2">
    <source>
        <dbReference type="ARBA" id="ARBA00022603"/>
    </source>
</evidence>
<evidence type="ECO:0000256" key="3">
    <source>
        <dbReference type="ARBA" id="ARBA00022679"/>
    </source>
</evidence>
<dbReference type="SUPFAM" id="SSF55315">
    <property type="entry name" value="L30e-like"/>
    <property type="match status" value="1"/>
</dbReference>
<evidence type="ECO:0000259" key="4">
    <source>
        <dbReference type="SMART" id="SM00967"/>
    </source>
</evidence>
<dbReference type="PANTHER" id="PTHR43191:SF2">
    <property type="entry name" value="RRNA METHYLTRANSFERASE 3, MITOCHONDRIAL"/>
    <property type="match status" value="1"/>
</dbReference>
<dbReference type="Proteomes" id="UP000243819">
    <property type="component" value="Unassembled WGS sequence"/>
</dbReference>
<reference evidence="6" key="1">
    <citation type="submission" date="2016-10" db="EMBL/GenBank/DDBJ databases">
        <authorList>
            <person name="Varghese N."/>
            <person name="Submissions S."/>
        </authorList>
    </citation>
    <scope>NUCLEOTIDE SEQUENCE [LARGE SCALE GENOMIC DNA]</scope>
    <source>
        <strain evidence="6">DSM 13577</strain>
    </source>
</reference>
<gene>
    <name evidence="5" type="ORF">SAMN03080614_100665</name>
</gene>
<dbReference type="GO" id="GO:0006396">
    <property type="term" value="P:RNA processing"/>
    <property type="evidence" value="ECO:0007669"/>
    <property type="project" value="InterPro"/>
</dbReference>
<protein>
    <submittedName>
        <fullName evidence="5">RNA methyltransferase, TrmH family</fullName>
    </submittedName>
</protein>
<dbReference type="Gene3D" id="3.40.1280.10">
    <property type="match status" value="1"/>
</dbReference>
<dbReference type="AlphaFoldDB" id="A0A1H9Z5Y2"/>
<comment type="similarity">
    <text evidence="1">Belongs to the class IV-like SAM-binding methyltransferase superfamily. RNA methyltransferase TrmH family.</text>
</comment>
<dbReference type="OrthoDB" id="9785673at2"/>
<dbReference type="GO" id="GO:0005737">
    <property type="term" value="C:cytoplasm"/>
    <property type="evidence" value="ECO:0007669"/>
    <property type="project" value="UniProtKB-ARBA"/>
</dbReference>
<proteinExistence type="inferred from homology"/>
<keyword evidence="2 5" id="KW-0489">Methyltransferase</keyword>
<dbReference type="GO" id="GO:0003723">
    <property type="term" value="F:RNA binding"/>
    <property type="evidence" value="ECO:0007669"/>
    <property type="project" value="InterPro"/>
</dbReference>
<name>A0A1H9Z5Y2_9FIRM</name>